<organism evidence="7 8">
    <name type="scientific">Novosphingobium pentaromativorans US6-1</name>
    <dbReference type="NCBI Taxonomy" id="1088721"/>
    <lineage>
        <taxon>Bacteria</taxon>
        <taxon>Pseudomonadati</taxon>
        <taxon>Pseudomonadota</taxon>
        <taxon>Alphaproteobacteria</taxon>
        <taxon>Sphingomonadales</taxon>
        <taxon>Sphingomonadaceae</taxon>
        <taxon>Novosphingobium</taxon>
    </lineage>
</organism>
<feature type="region of interest" description="Disordered" evidence="5">
    <location>
        <begin position="1"/>
        <end position="23"/>
    </location>
</feature>
<dbReference type="PROSITE" id="PS50977">
    <property type="entry name" value="HTH_TETR_2"/>
    <property type="match status" value="1"/>
</dbReference>
<sequence>MNKPKSLRTKEKDTPQRTARVDGTRTRARIIESAGRLIGASGLAETTSKAIAAAAGVDLASINYHFGNRDGLYKAVLVEAHRRLITLDELQGIANGDRPPQDKLRQFLDRLVTRALTPRNWNGNVLARELLSPGSHIEVLLEQEIGPKFRVMSKVLSEISGIPVGDPALIRCAVSIGAPCAMIFVAHRNDNPLSRQIDAMDKDELVDHLLNFALGGLQAIGRNHARTPAPSA</sequence>
<dbReference type="OrthoDB" id="2356263at2"/>
<evidence type="ECO:0000256" key="5">
    <source>
        <dbReference type="SAM" id="MobiDB-lite"/>
    </source>
</evidence>
<gene>
    <name evidence="7" type="ORF">NSU_4289</name>
</gene>
<keyword evidence="2 4" id="KW-0238">DNA-binding</keyword>
<dbReference type="InterPro" id="IPR001647">
    <property type="entry name" value="HTH_TetR"/>
</dbReference>
<dbReference type="RefSeq" id="WP_007015197.1">
    <property type="nucleotide sequence ID" value="NZ_AGFM01000065.1"/>
</dbReference>
<dbReference type="AlphaFoldDB" id="G6EIW8"/>
<reference evidence="7 8" key="1">
    <citation type="journal article" date="2012" name="J. Bacteriol.">
        <title>Genome sequence of benzo(a)pyrene-degrading bacterium Novosphingobium pentaromativorans US6-1.</title>
        <authorList>
            <person name="Luo Y.R."/>
            <person name="Kang S.G."/>
            <person name="Kim S.J."/>
            <person name="Kim M.R."/>
            <person name="Li N."/>
            <person name="Lee J.H."/>
            <person name="Kwon K.K."/>
        </authorList>
    </citation>
    <scope>NUCLEOTIDE SEQUENCE [LARGE SCALE GENOMIC DNA]</scope>
    <source>
        <strain evidence="7 8">US6-1</strain>
    </source>
</reference>
<dbReference type="SUPFAM" id="SSF46689">
    <property type="entry name" value="Homeodomain-like"/>
    <property type="match status" value="1"/>
</dbReference>
<dbReference type="InterPro" id="IPR036271">
    <property type="entry name" value="Tet_transcr_reg_TetR-rel_C_sf"/>
</dbReference>
<evidence type="ECO:0000313" key="7">
    <source>
        <dbReference type="EMBL" id="EHJ58727.1"/>
    </source>
</evidence>
<evidence type="ECO:0000256" key="2">
    <source>
        <dbReference type="ARBA" id="ARBA00023125"/>
    </source>
</evidence>
<dbReference type="Proteomes" id="UP000004030">
    <property type="component" value="Unassembled WGS sequence"/>
</dbReference>
<keyword evidence="8" id="KW-1185">Reference proteome</keyword>
<dbReference type="GO" id="GO:0003700">
    <property type="term" value="F:DNA-binding transcription factor activity"/>
    <property type="evidence" value="ECO:0007669"/>
    <property type="project" value="TreeGrafter"/>
</dbReference>
<evidence type="ECO:0000256" key="3">
    <source>
        <dbReference type="ARBA" id="ARBA00023163"/>
    </source>
</evidence>
<dbReference type="PANTHER" id="PTHR30055:SF234">
    <property type="entry name" value="HTH-TYPE TRANSCRIPTIONAL REGULATOR BETI"/>
    <property type="match status" value="1"/>
</dbReference>
<evidence type="ECO:0000259" key="6">
    <source>
        <dbReference type="PROSITE" id="PS50977"/>
    </source>
</evidence>
<dbReference type="Pfam" id="PF00440">
    <property type="entry name" value="TetR_N"/>
    <property type="match status" value="1"/>
</dbReference>
<protein>
    <submittedName>
        <fullName evidence="7">TetR family transcriptional regulator</fullName>
    </submittedName>
</protein>
<comment type="caution">
    <text evidence="7">The sequence shown here is derived from an EMBL/GenBank/DDBJ whole genome shotgun (WGS) entry which is preliminary data.</text>
</comment>
<dbReference type="eggNOG" id="COG1309">
    <property type="taxonomic scope" value="Bacteria"/>
</dbReference>
<dbReference type="Pfam" id="PF09209">
    <property type="entry name" value="CecR_C"/>
    <property type="match status" value="1"/>
</dbReference>
<dbReference type="STRING" id="1088721.JI59_03410"/>
<dbReference type="PANTHER" id="PTHR30055">
    <property type="entry name" value="HTH-TYPE TRANSCRIPTIONAL REGULATOR RUTR"/>
    <property type="match status" value="1"/>
</dbReference>
<evidence type="ECO:0000256" key="4">
    <source>
        <dbReference type="PROSITE-ProRule" id="PRU00335"/>
    </source>
</evidence>
<dbReference type="InterPro" id="IPR015292">
    <property type="entry name" value="Tscrpt_reg_YbiH_C"/>
</dbReference>
<dbReference type="Gene3D" id="1.10.10.60">
    <property type="entry name" value="Homeodomain-like"/>
    <property type="match status" value="1"/>
</dbReference>
<dbReference type="InterPro" id="IPR050109">
    <property type="entry name" value="HTH-type_TetR-like_transc_reg"/>
</dbReference>
<proteinExistence type="predicted"/>
<dbReference type="SUPFAM" id="SSF48498">
    <property type="entry name" value="Tetracyclin repressor-like, C-terminal domain"/>
    <property type="match status" value="1"/>
</dbReference>
<feature type="DNA-binding region" description="H-T-H motif" evidence="4">
    <location>
        <begin position="47"/>
        <end position="66"/>
    </location>
</feature>
<keyword evidence="1" id="KW-0805">Transcription regulation</keyword>
<dbReference type="KEGG" id="npn:JI59_03410"/>
<feature type="compositionally biased region" description="Basic and acidic residues" evidence="5">
    <location>
        <begin position="8"/>
        <end position="23"/>
    </location>
</feature>
<keyword evidence="3" id="KW-0804">Transcription</keyword>
<name>G6EIW8_9SPHN</name>
<dbReference type="PRINTS" id="PR00455">
    <property type="entry name" value="HTHTETR"/>
</dbReference>
<feature type="domain" description="HTH tetR-type" evidence="6">
    <location>
        <begin position="24"/>
        <end position="84"/>
    </location>
</feature>
<dbReference type="InterPro" id="IPR009057">
    <property type="entry name" value="Homeodomain-like_sf"/>
</dbReference>
<dbReference type="EMBL" id="AGFM01000065">
    <property type="protein sequence ID" value="EHJ58727.1"/>
    <property type="molecule type" value="Genomic_DNA"/>
</dbReference>
<accession>G6EIW8</accession>
<dbReference type="Gene3D" id="1.10.357.10">
    <property type="entry name" value="Tetracycline Repressor, domain 2"/>
    <property type="match status" value="1"/>
</dbReference>
<evidence type="ECO:0000256" key="1">
    <source>
        <dbReference type="ARBA" id="ARBA00023015"/>
    </source>
</evidence>
<dbReference type="GO" id="GO:0000976">
    <property type="term" value="F:transcription cis-regulatory region binding"/>
    <property type="evidence" value="ECO:0007669"/>
    <property type="project" value="TreeGrafter"/>
</dbReference>
<dbReference type="PATRIC" id="fig|1088721.3.peg.4227"/>
<evidence type="ECO:0000313" key="8">
    <source>
        <dbReference type="Proteomes" id="UP000004030"/>
    </source>
</evidence>